<reference evidence="4" key="1">
    <citation type="submission" date="2025-08" db="UniProtKB">
        <authorList>
            <consortium name="RefSeq"/>
        </authorList>
    </citation>
    <scope>IDENTIFICATION</scope>
</reference>
<dbReference type="AlphaFoldDB" id="A0AAJ7FKN2"/>
<dbReference type="RefSeq" id="XP_015596562.2">
    <property type="nucleotide sequence ID" value="XM_015741076.2"/>
</dbReference>
<keyword evidence="1" id="KW-1133">Transmembrane helix</keyword>
<dbReference type="InterPro" id="IPR011029">
    <property type="entry name" value="DEATH-like_dom_sf"/>
</dbReference>
<keyword evidence="1" id="KW-0812">Transmembrane</keyword>
<dbReference type="Gene3D" id="1.10.533.10">
    <property type="entry name" value="Death Domain, Fas"/>
    <property type="match status" value="1"/>
</dbReference>
<evidence type="ECO:0000256" key="1">
    <source>
        <dbReference type="SAM" id="Phobius"/>
    </source>
</evidence>
<proteinExistence type="predicted"/>
<dbReference type="KEGG" id="ccin:107268365"/>
<protein>
    <submittedName>
        <fullName evidence="4">Uncharacterized protein LOC107268365</fullName>
    </submittedName>
</protein>
<evidence type="ECO:0000313" key="3">
    <source>
        <dbReference type="Proteomes" id="UP000694920"/>
    </source>
</evidence>
<keyword evidence="3" id="KW-1185">Reference proteome</keyword>
<name>A0AAJ7FKN2_CEPCN</name>
<dbReference type="GeneID" id="107268365"/>
<accession>A0AAJ7FKN2</accession>
<gene>
    <name evidence="4" type="primary">LOC107268365</name>
</gene>
<feature type="chain" id="PRO_5042491324" evidence="2">
    <location>
        <begin position="24"/>
        <end position="205"/>
    </location>
</feature>
<evidence type="ECO:0000256" key="2">
    <source>
        <dbReference type="SAM" id="SignalP"/>
    </source>
</evidence>
<keyword evidence="2" id="KW-0732">Signal</keyword>
<organism evidence="3 4">
    <name type="scientific">Cephus cinctus</name>
    <name type="common">Wheat stem sawfly</name>
    <dbReference type="NCBI Taxonomy" id="211228"/>
    <lineage>
        <taxon>Eukaryota</taxon>
        <taxon>Metazoa</taxon>
        <taxon>Ecdysozoa</taxon>
        <taxon>Arthropoda</taxon>
        <taxon>Hexapoda</taxon>
        <taxon>Insecta</taxon>
        <taxon>Pterygota</taxon>
        <taxon>Neoptera</taxon>
        <taxon>Endopterygota</taxon>
        <taxon>Hymenoptera</taxon>
        <taxon>Cephoidea</taxon>
        <taxon>Cephidae</taxon>
        <taxon>Cephus</taxon>
    </lineage>
</organism>
<feature type="transmembrane region" description="Helical" evidence="1">
    <location>
        <begin position="167"/>
        <end position="188"/>
    </location>
</feature>
<dbReference type="Proteomes" id="UP000694920">
    <property type="component" value="Unplaced"/>
</dbReference>
<feature type="signal peptide" evidence="2">
    <location>
        <begin position="1"/>
        <end position="23"/>
    </location>
</feature>
<evidence type="ECO:0000313" key="4">
    <source>
        <dbReference type="RefSeq" id="XP_015596562.2"/>
    </source>
</evidence>
<keyword evidence="1" id="KW-0472">Membrane</keyword>
<sequence>MNILIDIMIFLFVLQNKFHLILCTIDINLSELEYVAARLDSNECRRLIAALHYTTYELPQSMEAAERKVDEEIPCIRQLLHWNSSPQEGKGKTHEDLERRLRQLNRNDLADWLGKTAFKQLGTDLQRSIDCVFGKLGKQESETTYPITMESLDESEEENPWLPIDTILMALMMALLASLLTLIVAITLHQIKIHRRDKNFKLLME</sequence>